<dbReference type="AlphaFoldDB" id="A0A644X2B5"/>
<dbReference type="EMBL" id="VSSQ01001448">
    <property type="protein sequence ID" value="MPM08433.1"/>
    <property type="molecule type" value="Genomic_DNA"/>
</dbReference>
<organism evidence="1">
    <name type="scientific">bioreactor metagenome</name>
    <dbReference type="NCBI Taxonomy" id="1076179"/>
    <lineage>
        <taxon>unclassified sequences</taxon>
        <taxon>metagenomes</taxon>
        <taxon>ecological metagenomes</taxon>
    </lineage>
</organism>
<name>A0A644X2B5_9ZZZZ</name>
<evidence type="ECO:0008006" key="2">
    <source>
        <dbReference type="Google" id="ProtNLM"/>
    </source>
</evidence>
<protein>
    <recommendedName>
        <fullName evidence="2">DUF4835 domain-containing protein</fullName>
    </recommendedName>
</protein>
<dbReference type="Pfam" id="PF16119">
    <property type="entry name" value="DUF4835"/>
    <property type="match status" value="1"/>
</dbReference>
<proteinExistence type="predicted"/>
<reference evidence="1" key="1">
    <citation type="submission" date="2019-08" db="EMBL/GenBank/DDBJ databases">
        <authorList>
            <person name="Kucharzyk K."/>
            <person name="Murdoch R.W."/>
            <person name="Higgins S."/>
            <person name="Loffler F."/>
        </authorList>
    </citation>
    <scope>NUCLEOTIDE SEQUENCE</scope>
</reference>
<evidence type="ECO:0000313" key="1">
    <source>
        <dbReference type="EMBL" id="MPM08433.1"/>
    </source>
</evidence>
<gene>
    <name evidence="1" type="ORF">SDC9_54745</name>
</gene>
<dbReference type="InterPro" id="IPR032274">
    <property type="entry name" value="DUF4835"/>
</dbReference>
<sequence>MKNAVFTVIFLLGALVCTKAQELNATVSVNSSKVQGSRQLFNTLEEQLRTFINDRKWLDVDFRVNEKINCSFTLIINEMSSPASFKGELLVQSRRPVFNATYTTPLLNFREPSFSFNYIENQPLEFNLNNISDNLSATIAFYVYLVLGLHSDSMLPLGGSTCFRQMQTLAGNVQPNGWSGWETFGNERNKYAIAVAFNDPAFEAYRRMWYDYHRLGLDEMAENREEGREKVVTSLPVISSIYARRPNSVLVMLFGNAKLDELADAFTGMPEQEKRVAYETLRNIYPTQTAALERLQRTNR</sequence>
<comment type="caution">
    <text evidence="1">The sequence shown here is derived from an EMBL/GenBank/DDBJ whole genome shotgun (WGS) entry which is preliminary data.</text>
</comment>
<accession>A0A644X2B5</accession>